<evidence type="ECO:0000256" key="7">
    <source>
        <dbReference type="ARBA" id="ARBA00023224"/>
    </source>
</evidence>
<dbReference type="EMBL" id="DS469825">
    <property type="protein sequence ID" value="EDO32427.1"/>
    <property type="molecule type" value="Genomic_DNA"/>
</dbReference>
<feature type="transmembrane region" description="Helical" evidence="8">
    <location>
        <begin position="6"/>
        <end position="21"/>
    </location>
</feature>
<evidence type="ECO:0000259" key="9">
    <source>
        <dbReference type="PROSITE" id="PS50262"/>
    </source>
</evidence>
<feature type="transmembrane region" description="Helical" evidence="8">
    <location>
        <begin position="74"/>
        <end position="92"/>
    </location>
</feature>
<keyword evidence="7" id="KW-0807">Transducer</keyword>
<dbReference type="CDD" id="cd00637">
    <property type="entry name" value="7tm_classA_rhodopsin-like"/>
    <property type="match status" value="1"/>
</dbReference>
<dbReference type="FunFam" id="1.20.1070.10:FF:000291">
    <property type="entry name" value="Predicted protein"/>
    <property type="match status" value="1"/>
</dbReference>
<feature type="transmembrane region" description="Helical" evidence="8">
    <location>
        <begin position="252"/>
        <end position="275"/>
    </location>
</feature>
<dbReference type="InterPro" id="IPR000276">
    <property type="entry name" value="GPCR_Rhodpsn"/>
</dbReference>
<evidence type="ECO:0000256" key="8">
    <source>
        <dbReference type="SAM" id="Phobius"/>
    </source>
</evidence>
<evidence type="ECO:0000256" key="2">
    <source>
        <dbReference type="ARBA" id="ARBA00022692"/>
    </source>
</evidence>
<sequence length="286" mass="33319">AYLFIFIVAVIGNTVVIYIVRNEKRLRISFNYFILSMATADLLHAVFAIPANIAYLYVQTGWFSGSFGTFLCKFVHYGTTVSIVASITTLSVTTIERYLAARLVLKRPMTERFAKRAIALIWLISGLLSINELVKYTVIPHRNSTFHCMPALVPDRKHRYAIEMTVKFIITYAFPLITMATLYTIIIWYLWQHNVKGVLNSDSYRRIQKRKRNLIKRLITITCLFALCWLPVHVNHFMATFHYQTYKCMPHYWPLLFFWLAHANSALNPILYLLLTKNARSLFRSS</sequence>
<dbReference type="GO" id="GO:0005886">
    <property type="term" value="C:plasma membrane"/>
    <property type="evidence" value="ECO:0000318"/>
    <property type="project" value="GO_Central"/>
</dbReference>
<dbReference type="GO" id="GO:0007186">
    <property type="term" value="P:G protein-coupled receptor signaling pathway"/>
    <property type="evidence" value="ECO:0000318"/>
    <property type="project" value="GO_Central"/>
</dbReference>
<dbReference type="PANTHER" id="PTHR45695:SF9">
    <property type="entry name" value="LEUCOKININ RECEPTOR"/>
    <property type="match status" value="1"/>
</dbReference>
<evidence type="ECO:0000256" key="1">
    <source>
        <dbReference type="ARBA" id="ARBA00004141"/>
    </source>
</evidence>
<dbReference type="KEGG" id="nve:5503448"/>
<evidence type="ECO:0000256" key="5">
    <source>
        <dbReference type="ARBA" id="ARBA00023136"/>
    </source>
</evidence>
<dbReference type="SUPFAM" id="SSF81321">
    <property type="entry name" value="Family A G protein-coupled receptor-like"/>
    <property type="match status" value="1"/>
</dbReference>
<dbReference type="Proteomes" id="UP000001593">
    <property type="component" value="Unassembled WGS sequence"/>
</dbReference>
<dbReference type="PhylomeDB" id="A7SV46"/>
<keyword evidence="6" id="KW-0675">Receptor</keyword>
<dbReference type="PANTHER" id="PTHR45695">
    <property type="entry name" value="LEUCOKININ RECEPTOR-RELATED"/>
    <property type="match status" value="1"/>
</dbReference>
<dbReference type="PRINTS" id="PR00237">
    <property type="entry name" value="GPCRRHODOPSN"/>
</dbReference>
<keyword evidence="3 8" id="KW-1133">Transmembrane helix</keyword>
<dbReference type="GO" id="GO:0004930">
    <property type="term" value="F:G protein-coupled receptor activity"/>
    <property type="evidence" value="ECO:0000318"/>
    <property type="project" value="GO_Central"/>
</dbReference>
<dbReference type="OMA" id="RLITITC"/>
<gene>
    <name evidence="10" type="ORF">NEMVEDRAFT_v1g133598</name>
</gene>
<feature type="transmembrane region" description="Helical" evidence="8">
    <location>
        <begin position="33"/>
        <end position="54"/>
    </location>
</feature>
<feature type="transmembrane region" description="Helical" evidence="8">
    <location>
        <begin position="169"/>
        <end position="191"/>
    </location>
</feature>
<protein>
    <recommendedName>
        <fullName evidence="9">G-protein coupled receptors family 1 profile domain-containing protein</fullName>
    </recommendedName>
</protein>
<feature type="domain" description="G-protein coupled receptors family 1 profile" evidence="9">
    <location>
        <begin position="12"/>
        <end position="272"/>
    </location>
</feature>
<evidence type="ECO:0000256" key="6">
    <source>
        <dbReference type="ARBA" id="ARBA00023170"/>
    </source>
</evidence>
<keyword evidence="5 8" id="KW-0472">Membrane</keyword>
<feature type="non-terminal residue" evidence="10">
    <location>
        <position position="286"/>
    </location>
</feature>
<dbReference type="eggNOG" id="KOG3656">
    <property type="taxonomic scope" value="Eukaryota"/>
</dbReference>
<keyword evidence="4" id="KW-0297">G-protein coupled receptor</keyword>
<feature type="transmembrane region" description="Helical" evidence="8">
    <location>
        <begin position="214"/>
        <end position="232"/>
    </location>
</feature>
<keyword evidence="2 8" id="KW-0812">Transmembrane</keyword>
<keyword evidence="11" id="KW-1185">Reference proteome</keyword>
<feature type="transmembrane region" description="Helical" evidence="8">
    <location>
        <begin position="113"/>
        <end position="130"/>
    </location>
</feature>
<evidence type="ECO:0000313" key="10">
    <source>
        <dbReference type="EMBL" id="EDO32427.1"/>
    </source>
</evidence>
<dbReference type="InParanoid" id="A7SV46"/>
<dbReference type="AlphaFoldDB" id="A7SV46"/>
<accession>A7SV46</accession>
<name>A7SV46_NEMVE</name>
<dbReference type="Gene3D" id="1.20.1070.10">
    <property type="entry name" value="Rhodopsin 7-helix transmembrane proteins"/>
    <property type="match status" value="1"/>
</dbReference>
<dbReference type="STRING" id="45351.A7SV46"/>
<dbReference type="InterPro" id="IPR017452">
    <property type="entry name" value="GPCR_Rhodpsn_7TM"/>
</dbReference>
<dbReference type="OrthoDB" id="5981855at2759"/>
<dbReference type="PROSITE" id="PS50262">
    <property type="entry name" value="G_PROTEIN_RECEP_F1_2"/>
    <property type="match status" value="1"/>
</dbReference>
<evidence type="ECO:0000313" key="11">
    <source>
        <dbReference type="Proteomes" id="UP000001593"/>
    </source>
</evidence>
<dbReference type="Pfam" id="PF00001">
    <property type="entry name" value="7tm_1"/>
    <property type="match status" value="1"/>
</dbReference>
<organism evidence="10 11">
    <name type="scientific">Nematostella vectensis</name>
    <name type="common">Starlet sea anemone</name>
    <dbReference type="NCBI Taxonomy" id="45351"/>
    <lineage>
        <taxon>Eukaryota</taxon>
        <taxon>Metazoa</taxon>
        <taxon>Cnidaria</taxon>
        <taxon>Anthozoa</taxon>
        <taxon>Hexacorallia</taxon>
        <taxon>Actiniaria</taxon>
        <taxon>Edwardsiidae</taxon>
        <taxon>Nematostella</taxon>
    </lineage>
</organism>
<evidence type="ECO:0000256" key="3">
    <source>
        <dbReference type="ARBA" id="ARBA00022989"/>
    </source>
</evidence>
<evidence type="ECO:0000256" key="4">
    <source>
        <dbReference type="ARBA" id="ARBA00023040"/>
    </source>
</evidence>
<proteinExistence type="predicted"/>
<feature type="non-terminal residue" evidence="10">
    <location>
        <position position="1"/>
    </location>
</feature>
<reference evidence="10 11" key="1">
    <citation type="journal article" date="2007" name="Science">
        <title>Sea anemone genome reveals ancestral eumetazoan gene repertoire and genomic organization.</title>
        <authorList>
            <person name="Putnam N.H."/>
            <person name="Srivastava M."/>
            <person name="Hellsten U."/>
            <person name="Dirks B."/>
            <person name="Chapman J."/>
            <person name="Salamov A."/>
            <person name="Terry A."/>
            <person name="Shapiro H."/>
            <person name="Lindquist E."/>
            <person name="Kapitonov V.V."/>
            <person name="Jurka J."/>
            <person name="Genikhovich G."/>
            <person name="Grigoriev I.V."/>
            <person name="Lucas S.M."/>
            <person name="Steele R.E."/>
            <person name="Finnerty J.R."/>
            <person name="Technau U."/>
            <person name="Martindale M.Q."/>
            <person name="Rokhsar D.S."/>
        </authorList>
    </citation>
    <scope>NUCLEOTIDE SEQUENCE [LARGE SCALE GENOMIC DNA]</scope>
    <source>
        <strain evidence="11">CH2 X CH6</strain>
    </source>
</reference>
<dbReference type="HOGENOM" id="CLU_009579_6_1_1"/>
<comment type="subcellular location">
    <subcellularLocation>
        <location evidence="1">Membrane</location>
        <topology evidence="1">Multi-pass membrane protein</topology>
    </subcellularLocation>
</comment>